<gene>
    <name evidence="1" type="ORF">NM961_20275</name>
</gene>
<evidence type="ECO:0000313" key="1">
    <source>
        <dbReference type="EMBL" id="MCQ4167059.1"/>
    </source>
</evidence>
<sequence>MHDWTLSLVTIDWISGSGSLQIRRDGQEREIRFQGTQRLVMPREFPWGHSISINTVDGPVQFQGKLQLKIEMQSGDVIEIIADRFSIPAAGA</sequence>
<accession>A0ABT1QXP6</accession>
<organism evidence="1 2">
    <name type="scientific">Tahibacter harae</name>
    <dbReference type="NCBI Taxonomy" id="2963937"/>
    <lineage>
        <taxon>Bacteria</taxon>
        <taxon>Pseudomonadati</taxon>
        <taxon>Pseudomonadota</taxon>
        <taxon>Gammaproteobacteria</taxon>
        <taxon>Lysobacterales</taxon>
        <taxon>Rhodanobacteraceae</taxon>
        <taxon>Tahibacter</taxon>
    </lineage>
</organism>
<evidence type="ECO:0000313" key="2">
    <source>
        <dbReference type="Proteomes" id="UP001165498"/>
    </source>
</evidence>
<dbReference type="Proteomes" id="UP001165498">
    <property type="component" value="Unassembled WGS sequence"/>
</dbReference>
<dbReference type="EMBL" id="JANFQO010000024">
    <property type="protein sequence ID" value="MCQ4167059.1"/>
    <property type="molecule type" value="Genomic_DNA"/>
</dbReference>
<proteinExistence type="predicted"/>
<dbReference type="RefSeq" id="WP_255916246.1">
    <property type="nucleotide sequence ID" value="NZ_JANFQO010000024.1"/>
</dbReference>
<protein>
    <submittedName>
        <fullName evidence="1">Uncharacterized protein</fullName>
    </submittedName>
</protein>
<comment type="caution">
    <text evidence="1">The sequence shown here is derived from an EMBL/GenBank/DDBJ whole genome shotgun (WGS) entry which is preliminary data.</text>
</comment>
<reference evidence="1" key="1">
    <citation type="submission" date="2022-07" db="EMBL/GenBank/DDBJ databases">
        <title>Tahibacter sp., a new gammaproteobacterium isolated from the silt sample collected at pig farm.</title>
        <authorList>
            <person name="Chen H."/>
        </authorList>
    </citation>
    <scope>NUCLEOTIDE SEQUENCE</scope>
    <source>
        <strain evidence="1">P2K</strain>
    </source>
</reference>
<name>A0ABT1QXP6_9GAMM</name>
<keyword evidence="2" id="KW-1185">Reference proteome</keyword>